<evidence type="ECO:0000256" key="2">
    <source>
        <dbReference type="SAM" id="Phobius"/>
    </source>
</evidence>
<protein>
    <submittedName>
        <fullName evidence="4">Conjugative transposon protein TraM</fullName>
    </submittedName>
</protein>
<proteinExistence type="predicted"/>
<dbReference type="OrthoDB" id="1311366at2"/>
<keyword evidence="2" id="KW-0812">Transmembrane</keyword>
<keyword evidence="5" id="KW-1185">Reference proteome</keyword>
<keyword evidence="2" id="KW-1133">Transmembrane helix</keyword>
<gene>
    <name evidence="4" type="ORF">FBFR_01940</name>
</gene>
<dbReference type="NCBIfam" id="TIGR03779">
    <property type="entry name" value="Bac_Flav_CT_M"/>
    <property type="match status" value="1"/>
</dbReference>
<feature type="transmembrane region" description="Helical" evidence="2">
    <location>
        <begin position="40"/>
        <end position="57"/>
    </location>
</feature>
<name>A0A167ZLM6_9FLAO</name>
<feature type="coiled-coil region" evidence="1">
    <location>
        <begin position="153"/>
        <end position="180"/>
    </location>
</feature>
<keyword evidence="1" id="KW-0175">Coiled coil</keyword>
<dbReference type="STRING" id="249352.SAMN05444395_11163"/>
<evidence type="ECO:0000256" key="1">
    <source>
        <dbReference type="SAM" id="Coils"/>
    </source>
</evidence>
<dbReference type="InterPro" id="IPR055407">
    <property type="entry name" value="TraM_C"/>
</dbReference>
<sequence length="433" mass="48312">MKESENKKNTVLVTDDSLDKSTDIARESSDNNVEKFKKPILFALMGIVFLGCMYLLFIPSENIRKTEDVGLYDSVPQASTIGLQNDKQKAYEQEIVEQKNREKQNALTSLSDYWNEGSTEESLQDVSEIEKETNTNTSLNSYRNAQNTLGSFYNNDKSETQELRKQLDEVKKELARKEETPTNIVDNQLELMEKSYQMAAKYLPVNKTSTEQLNEKTMAVSTASTEKESFVSFIPARKNAVSSLHRNLPDSTFIANWSENRNRGFYTAGKTELETQPKNSIRAVIQITQLVSVESSVRLRLLEPAKIQNRIIPQGTVLTANSKFNQGRLQMKITSIALDGTILPVDLTIYGLDGQQGLFVPYSPEMSALKEMAANMGQTSGSSIMLSSSPGQQIAGDLSRGLVQGISGYFSKKMKTPKVTLKSGLQVFLVSKN</sequence>
<dbReference type="RefSeq" id="WP_066076244.1">
    <property type="nucleotide sequence ID" value="NZ_FRDK01000011.1"/>
</dbReference>
<evidence type="ECO:0000313" key="5">
    <source>
        <dbReference type="Proteomes" id="UP000077164"/>
    </source>
</evidence>
<dbReference type="AlphaFoldDB" id="A0A167ZLM6"/>
<reference evidence="4 5" key="1">
    <citation type="submission" date="2016-03" db="EMBL/GenBank/DDBJ databases">
        <title>Draft genome sequence of Flavobacterium fryxellicola DSM 16209.</title>
        <authorList>
            <person name="Shin S.-K."/>
            <person name="Yi H."/>
        </authorList>
    </citation>
    <scope>NUCLEOTIDE SEQUENCE [LARGE SCALE GENOMIC DNA]</scope>
    <source>
        <strain evidence="4 5">DSM 16209</strain>
    </source>
</reference>
<evidence type="ECO:0000313" key="4">
    <source>
        <dbReference type="EMBL" id="OAB30582.1"/>
    </source>
</evidence>
<dbReference type="EMBL" id="LVJE01000003">
    <property type="protein sequence ID" value="OAB30582.1"/>
    <property type="molecule type" value="Genomic_DNA"/>
</dbReference>
<keyword evidence="2" id="KW-0472">Membrane</keyword>
<dbReference type="Pfam" id="PF12508">
    <property type="entry name" value="Transposon_TraM"/>
    <property type="match status" value="1"/>
</dbReference>
<organism evidence="4 5">
    <name type="scientific">Flavobacterium fryxellicola</name>
    <dbReference type="NCBI Taxonomy" id="249352"/>
    <lineage>
        <taxon>Bacteria</taxon>
        <taxon>Pseudomonadati</taxon>
        <taxon>Bacteroidota</taxon>
        <taxon>Flavobacteriia</taxon>
        <taxon>Flavobacteriales</taxon>
        <taxon>Flavobacteriaceae</taxon>
        <taxon>Flavobacterium</taxon>
    </lineage>
</organism>
<comment type="caution">
    <text evidence="4">The sequence shown here is derived from an EMBL/GenBank/DDBJ whole genome shotgun (WGS) entry which is preliminary data.</text>
</comment>
<dbReference type="Proteomes" id="UP000077164">
    <property type="component" value="Unassembled WGS sequence"/>
</dbReference>
<feature type="domain" description="Conjugative transposon TraM C-terminal" evidence="3">
    <location>
        <begin position="281"/>
        <end position="430"/>
    </location>
</feature>
<accession>A0A167ZLM6</accession>
<dbReference type="InterPro" id="IPR022187">
    <property type="entry name" value="Conjug_transposon_TraM"/>
</dbReference>
<evidence type="ECO:0000259" key="3">
    <source>
        <dbReference type="Pfam" id="PF12508"/>
    </source>
</evidence>